<organism evidence="1">
    <name type="scientific">uncultured Caudovirales phage</name>
    <dbReference type="NCBI Taxonomy" id="2100421"/>
    <lineage>
        <taxon>Viruses</taxon>
        <taxon>Duplodnaviria</taxon>
        <taxon>Heunggongvirae</taxon>
        <taxon>Uroviricota</taxon>
        <taxon>Caudoviricetes</taxon>
        <taxon>Peduoviridae</taxon>
        <taxon>Maltschvirus</taxon>
        <taxon>Maltschvirus maltsch</taxon>
    </lineage>
</organism>
<dbReference type="Gene3D" id="3.40.640.10">
    <property type="entry name" value="Type I PLP-dependent aspartate aminotransferase-like (Major domain)"/>
    <property type="match status" value="1"/>
</dbReference>
<dbReference type="InterPro" id="IPR015421">
    <property type="entry name" value="PyrdxlP-dep_Trfase_major"/>
</dbReference>
<dbReference type="PANTHER" id="PTHR30244:SF34">
    <property type="entry name" value="DTDP-4-AMINO-4,6-DIDEOXYGALACTOSE TRANSAMINASE"/>
    <property type="match status" value="1"/>
</dbReference>
<accession>A0A6J5M9K8</accession>
<dbReference type="GO" id="GO:0000271">
    <property type="term" value="P:polysaccharide biosynthetic process"/>
    <property type="evidence" value="ECO:0007669"/>
    <property type="project" value="TreeGrafter"/>
</dbReference>
<dbReference type="PANTHER" id="PTHR30244">
    <property type="entry name" value="TRANSAMINASE"/>
    <property type="match status" value="1"/>
</dbReference>
<dbReference type="GO" id="GO:0008483">
    <property type="term" value="F:transaminase activity"/>
    <property type="evidence" value="ECO:0007669"/>
    <property type="project" value="TreeGrafter"/>
</dbReference>
<dbReference type="InterPro" id="IPR015424">
    <property type="entry name" value="PyrdxlP-dep_Trfase"/>
</dbReference>
<gene>
    <name evidence="1" type="ORF">UFOVP450_43</name>
</gene>
<dbReference type="InterPro" id="IPR015422">
    <property type="entry name" value="PyrdxlP-dep_Trfase_small"/>
</dbReference>
<dbReference type="GO" id="GO:0030170">
    <property type="term" value="F:pyridoxal phosphate binding"/>
    <property type="evidence" value="ECO:0007669"/>
    <property type="project" value="TreeGrafter"/>
</dbReference>
<name>A0A6J5M9K8_9CAUD</name>
<dbReference type="InterPro" id="IPR000653">
    <property type="entry name" value="DegT/StrS_aminotransferase"/>
</dbReference>
<evidence type="ECO:0000313" key="1">
    <source>
        <dbReference type="EMBL" id="CAB4142912.1"/>
    </source>
</evidence>
<proteinExistence type="predicted"/>
<reference evidence="1" key="1">
    <citation type="submission" date="2020-04" db="EMBL/GenBank/DDBJ databases">
        <authorList>
            <person name="Chiriac C."/>
            <person name="Salcher M."/>
            <person name="Ghai R."/>
            <person name="Kavagutti S V."/>
        </authorList>
    </citation>
    <scope>NUCLEOTIDE SEQUENCE</scope>
</reference>
<dbReference type="Pfam" id="PF01041">
    <property type="entry name" value="DegT_DnrJ_EryC1"/>
    <property type="match status" value="1"/>
</dbReference>
<protein>
    <submittedName>
        <fullName evidence="1">WecE Predicted pyridoxal phosphate-dependent enzyme apparently involved in regulation of cell wall biogenesis</fullName>
    </submittedName>
</protein>
<dbReference type="SUPFAM" id="SSF53383">
    <property type="entry name" value="PLP-dependent transferases"/>
    <property type="match status" value="1"/>
</dbReference>
<dbReference type="EMBL" id="LR796421">
    <property type="protein sequence ID" value="CAB4142912.1"/>
    <property type="molecule type" value="Genomic_DNA"/>
</dbReference>
<sequence length="428" mass="48757">MIKLEDIQTLVGNHVSPYIYNAKHFEPGVTPIYYSGPYWDNKETEAAMNAFLNGKWITTGESVYKFERLFGKRFGSKFNLMVNSGSSANLVLIAALKRRFNWADDDEVIVSPVGFATTISVLHQNRLKPVFVDIEWDTLNFSLDELEKKITPRTKAIFVSPVLGNPPDFDRLLAICEKYDLKLVGDNCDSLGSKWDGKYLNEYYIAFSNSFYPAHHISTGEGGMVCTNDEGLKKLMTSIAWWGRDCYCVGAANLMSCGTCGKRFDRWLESYDGIIDHKYVFSEMGYNLKPLDLQGAIGLEQLNKLDEIEANRKTSKETLEKIFVDNIKGIRVPKTLDKADPCWFGTPFICEEPGLKHRLVQYLEDNKIQTRNYFAGNILLHPGYSFLDNAKDYPEANKVLDTVFFIGAAPHYTQPVFDYIEEVIKKFK</sequence>
<dbReference type="Gene3D" id="3.90.1150.10">
    <property type="entry name" value="Aspartate Aminotransferase, domain 1"/>
    <property type="match status" value="1"/>
</dbReference>
<dbReference type="PIRSF" id="PIRSF000390">
    <property type="entry name" value="PLP_StrS"/>
    <property type="match status" value="1"/>
</dbReference>